<keyword evidence="8" id="KW-0119">Carbohydrate metabolism</keyword>
<dbReference type="CDD" id="cd05467">
    <property type="entry name" value="CBM20"/>
    <property type="match status" value="1"/>
</dbReference>
<evidence type="ECO:0000313" key="12">
    <source>
        <dbReference type="EMBL" id="KAJ5077369.1"/>
    </source>
</evidence>
<evidence type="ECO:0000313" key="13">
    <source>
        <dbReference type="Proteomes" id="UP001149090"/>
    </source>
</evidence>
<comment type="catalytic activity">
    <reaction evidence="1">
        <text>Transfers a segment of a (1-&gt;4)-alpha-D-glucan to a new position in an acceptor, which may be glucose or a (1-&gt;4)-alpha-D-glucan.</text>
        <dbReference type="EC" id="2.4.1.25"/>
    </reaction>
</comment>
<dbReference type="GO" id="GO:2001070">
    <property type="term" value="F:starch binding"/>
    <property type="evidence" value="ECO:0007669"/>
    <property type="project" value="InterPro"/>
</dbReference>
<evidence type="ECO:0000256" key="6">
    <source>
        <dbReference type="ARBA" id="ARBA00022676"/>
    </source>
</evidence>
<dbReference type="Gene3D" id="2.60.40.10">
    <property type="entry name" value="Immunoglobulins"/>
    <property type="match status" value="3"/>
</dbReference>
<evidence type="ECO:0000256" key="5">
    <source>
        <dbReference type="ARBA" id="ARBA00022490"/>
    </source>
</evidence>
<dbReference type="InterPro" id="IPR017853">
    <property type="entry name" value="GH"/>
</dbReference>
<organism evidence="12 13">
    <name type="scientific">Anaeramoeba ignava</name>
    <name type="common">Anaerobic marine amoeba</name>
    <dbReference type="NCBI Taxonomy" id="1746090"/>
    <lineage>
        <taxon>Eukaryota</taxon>
        <taxon>Metamonada</taxon>
        <taxon>Anaeramoebidae</taxon>
        <taxon>Anaeramoeba</taxon>
    </lineage>
</organism>
<feature type="domain" description="CBM20" evidence="11">
    <location>
        <begin position="259"/>
        <end position="380"/>
    </location>
</feature>
<dbReference type="PROSITE" id="PS51166">
    <property type="entry name" value="CBM20"/>
    <property type="match status" value="2"/>
</dbReference>
<name>A0A9Q0RG46_ANAIG</name>
<dbReference type="InterPro" id="IPR013783">
    <property type="entry name" value="Ig-like_fold"/>
</dbReference>
<dbReference type="Pfam" id="PF02446">
    <property type="entry name" value="Glyco_hydro_77"/>
    <property type="match status" value="1"/>
</dbReference>
<sequence length="1052" mass="124438">MLKLIFQLLHNKNETEHWITGSLPQLGSWELEKAKKLKIQTEIDSNTLLSQIEINIPLISRENYFQYSYLRKQNEKFIFEQKKNRKLKINSNVEGKRFIQDEWGESITKSQGKIIIRFKVHYNTNFGQNVYITGNHPELGKGNIEKAIKMNYMENELENWLCDASFSYIHKGNPIEYRYVVKSSDSFDSNNQIIIESLPRKLNFSSDIQRGFIEISDSFFGNLKYHEFILTKSPFTDVFFKPAIFEDEDFEIINLWENDPKELKIPVQFRVISTNPFDNFQIRLTGSSKKLGNWDPYLSIPVSNKEFPIWKTVVWMEKEDFPFEYKYIVCPRQENISYISEEKFDHEFGGNRKAKLTEKNLDLKSNFKSNIQAIFLDGGNLRSSQNQIKPRIAGISIPVFSIRSKNGLGVGEFNDIELLADWASRAHFRFIQILPINDTRITGTWDDSYPYSALSSIALHPIYINLDSLDLSDEIRTEIENVKKEMNQMVRDPKTNRNIFKYPELDYPEVIKTKMDFLRKIFLINKEKIKESKEIAKFIRENSSWLPAYSVLCALADKNGISDFNLWDKFRQVTQEEINFLMTAKSDIFDGVMFYVWIQFELDKQLSTAVKTANRLGIVLMGDLPIGVDLRSADVWTQPSLFNLDCNAGAPPDYFSKKGQNWFFPTYNWMEMERSNYKYWINRLTCLEKYFQALRVDHIIGWFRIWEIPNYYKQGLMGHFNPSIPIYRQELINLGIQNFQRLCQPYLSFHVLEHYLEKDQLEKIHDFLEKDQFGNFQFKPDFDTQSKIYEKVEDQKMKEVLFALISEVCLLGNPDSDVFYPRYDLQKTLSFQDLDFNIQKVLLKLSNEYFYSKQESLWKQTARKRLPLLTQKTKMLIIAEDLGFKPQCLDPILKEMQIPGMKIERMSSNTSESPFDNPKKFDYMSMTSTSTHDSENIREWWEITDNRKYYWNKILHNFGDPPKIADIQVCTQIIKQNLESDSMICIIPIQDWFSINPDLRIENPKDERINYPPDRNHHWKYQIQIPVEDLINEYPSFTNKISRMIDSSDRYF</sequence>
<dbReference type="Proteomes" id="UP001149090">
    <property type="component" value="Unassembled WGS sequence"/>
</dbReference>
<reference evidence="12" key="1">
    <citation type="submission" date="2022-10" db="EMBL/GenBank/DDBJ databases">
        <title>Novel sulphate-reducing endosymbionts in the free-living metamonad Anaeramoeba.</title>
        <authorList>
            <person name="Jerlstrom-Hultqvist J."/>
            <person name="Cepicka I."/>
            <person name="Gallot-Lavallee L."/>
            <person name="Salas-Leiva D."/>
            <person name="Curtis B.A."/>
            <person name="Zahonova K."/>
            <person name="Pipaliya S."/>
            <person name="Dacks J."/>
            <person name="Roger A.J."/>
        </authorList>
    </citation>
    <scope>NUCLEOTIDE SEQUENCE</scope>
    <source>
        <strain evidence="12">BMAN</strain>
    </source>
</reference>
<accession>A0A9Q0RG46</accession>
<keyword evidence="13" id="KW-1185">Reference proteome</keyword>
<gene>
    <name evidence="12" type="ORF">M0811_05891</name>
</gene>
<keyword evidence="7" id="KW-0808">Transferase</keyword>
<dbReference type="InterPro" id="IPR003385">
    <property type="entry name" value="Glyco_hydro_77"/>
</dbReference>
<evidence type="ECO:0000256" key="1">
    <source>
        <dbReference type="ARBA" id="ARBA00000439"/>
    </source>
</evidence>
<dbReference type="OrthoDB" id="6123450at2759"/>
<dbReference type="SUPFAM" id="SSF49452">
    <property type="entry name" value="Starch-binding domain-like"/>
    <property type="match status" value="3"/>
</dbReference>
<evidence type="ECO:0000256" key="9">
    <source>
        <dbReference type="ARBA" id="ARBA00031423"/>
    </source>
</evidence>
<dbReference type="Gene3D" id="3.20.20.80">
    <property type="entry name" value="Glycosidases"/>
    <property type="match status" value="2"/>
</dbReference>
<comment type="caution">
    <text evidence="12">The sequence shown here is derived from an EMBL/GenBank/DDBJ whole genome shotgun (WGS) entry which is preliminary data.</text>
</comment>
<evidence type="ECO:0000256" key="2">
    <source>
        <dbReference type="ARBA" id="ARBA00004496"/>
    </source>
</evidence>
<dbReference type="InterPro" id="IPR013784">
    <property type="entry name" value="Carb-bd-like_fold"/>
</dbReference>
<comment type="similarity">
    <text evidence="3">Belongs to the disproportionating enzyme family.</text>
</comment>
<evidence type="ECO:0000256" key="4">
    <source>
        <dbReference type="ARBA" id="ARBA00012560"/>
    </source>
</evidence>
<dbReference type="Pfam" id="PF00686">
    <property type="entry name" value="CBM_20"/>
    <property type="match status" value="3"/>
</dbReference>
<dbReference type="EMBL" id="JAPDFW010000058">
    <property type="protein sequence ID" value="KAJ5077369.1"/>
    <property type="molecule type" value="Genomic_DNA"/>
</dbReference>
<evidence type="ECO:0000256" key="7">
    <source>
        <dbReference type="ARBA" id="ARBA00022679"/>
    </source>
</evidence>
<keyword evidence="6" id="KW-0328">Glycosyltransferase</keyword>
<comment type="subcellular location">
    <subcellularLocation>
        <location evidence="2">Cytoplasm</location>
    </subcellularLocation>
</comment>
<dbReference type="GO" id="GO:0005975">
    <property type="term" value="P:carbohydrate metabolic process"/>
    <property type="evidence" value="ECO:0007669"/>
    <property type="project" value="InterPro"/>
</dbReference>
<evidence type="ECO:0000256" key="3">
    <source>
        <dbReference type="ARBA" id="ARBA00005684"/>
    </source>
</evidence>
<dbReference type="SMART" id="SM01065">
    <property type="entry name" value="CBM_2"/>
    <property type="match status" value="3"/>
</dbReference>
<keyword evidence="5" id="KW-0963">Cytoplasm</keyword>
<dbReference type="SUPFAM" id="SSF51445">
    <property type="entry name" value="(Trans)glycosidases"/>
    <property type="match status" value="1"/>
</dbReference>
<evidence type="ECO:0000256" key="8">
    <source>
        <dbReference type="ARBA" id="ARBA00023277"/>
    </source>
</evidence>
<evidence type="ECO:0000259" key="11">
    <source>
        <dbReference type="PROSITE" id="PS51166"/>
    </source>
</evidence>
<dbReference type="EC" id="2.4.1.25" evidence="4"/>
<dbReference type="PANTHER" id="PTHR32518:SF3">
    <property type="entry name" value="4-ALPHA-GLUCANOTRANSFERASE"/>
    <property type="match status" value="1"/>
</dbReference>
<dbReference type="GO" id="GO:0005737">
    <property type="term" value="C:cytoplasm"/>
    <property type="evidence" value="ECO:0007669"/>
    <property type="project" value="UniProtKB-SubCell"/>
</dbReference>
<dbReference type="InterPro" id="IPR002044">
    <property type="entry name" value="CBM20"/>
</dbReference>
<dbReference type="AlphaFoldDB" id="A0A9Q0RG46"/>
<evidence type="ECO:0000256" key="10">
    <source>
        <dbReference type="ARBA" id="ARBA00031501"/>
    </source>
</evidence>
<dbReference type="GO" id="GO:0004134">
    <property type="term" value="F:4-alpha-glucanotransferase activity"/>
    <property type="evidence" value="ECO:0007669"/>
    <property type="project" value="UniProtKB-EC"/>
</dbReference>
<protein>
    <recommendedName>
        <fullName evidence="4">4-alpha-glucanotransferase</fullName>
        <ecNumber evidence="4">2.4.1.25</ecNumber>
    </recommendedName>
    <alternativeName>
        <fullName evidence="9">Amylomaltase</fullName>
    </alternativeName>
    <alternativeName>
        <fullName evidence="10">Disproportionating enzyme</fullName>
    </alternativeName>
</protein>
<feature type="domain" description="CBM20" evidence="11">
    <location>
        <begin position="108"/>
        <end position="222"/>
    </location>
</feature>
<dbReference type="PANTHER" id="PTHR32518">
    <property type="match status" value="1"/>
</dbReference>
<proteinExistence type="inferred from homology"/>
<dbReference type="OMA" id="TPSTHDM"/>